<accession>A0A0Q9YVZ8</accession>
<dbReference type="AlphaFoldDB" id="A0A0Q9YVZ8"/>
<dbReference type="RefSeq" id="WP_075066308.1">
    <property type="nucleotide sequence ID" value="NZ_LKAJ02000001.1"/>
</dbReference>
<gene>
    <name evidence="2" type="ORF">HT99x_007165</name>
    <name evidence="1" type="ORF">HT99x_01680</name>
</gene>
<organism evidence="1">
    <name type="scientific">Candidatus Berkiella aquae</name>
    <dbReference type="NCBI Taxonomy" id="295108"/>
    <lineage>
        <taxon>Bacteria</taxon>
        <taxon>Pseudomonadati</taxon>
        <taxon>Pseudomonadota</taxon>
        <taxon>Gammaproteobacteria</taxon>
        <taxon>Candidatus Berkiellales</taxon>
        <taxon>Candidatus Berkiellaceae</taxon>
        <taxon>Candidatus Berkiella</taxon>
    </lineage>
</organism>
<dbReference type="InterPro" id="IPR010133">
    <property type="entry name" value="Bacteriocin_signal_seq"/>
</dbReference>
<proteinExistence type="predicted"/>
<dbReference type="EMBL" id="LKAJ01000006">
    <property type="protein sequence ID" value="KRG21124.1"/>
    <property type="molecule type" value="Genomic_DNA"/>
</dbReference>
<reference evidence="2" key="3">
    <citation type="submission" date="2021-06" db="EMBL/GenBank/DDBJ databases">
        <title>Genomic Description and Analysis of Intracellular Bacteria, Candidatus Berkiella cookevillensis and Candidatus Berkiella aquae.</title>
        <authorList>
            <person name="Kidane D.T."/>
            <person name="Mehari Y.T."/>
            <person name="Rice F.C."/>
            <person name="Arivett B.A."/>
            <person name="Farone A.L."/>
            <person name="Berk S.G."/>
            <person name="Farone M.B."/>
        </authorList>
    </citation>
    <scope>NUCLEOTIDE SEQUENCE</scope>
    <source>
        <strain evidence="2">HT99</strain>
    </source>
</reference>
<protein>
    <submittedName>
        <fullName evidence="2">Bacteriocin</fullName>
    </submittedName>
</protein>
<keyword evidence="3" id="KW-1185">Reference proteome</keyword>
<name>A0A0Q9YVZ8_9GAMM</name>
<dbReference type="Proteomes" id="UP000051497">
    <property type="component" value="Unassembled WGS sequence"/>
</dbReference>
<reference evidence="2" key="2">
    <citation type="journal article" date="2016" name="Genome Announc.">
        <title>Draft Genome Sequences of Two Novel Amoeba-Resistant Intranuclear Bacteria, 'Candidatus Berkiella cookevillensis' and 'Candidatus Berkiella aquae'.</title>
        <authorList>
            <person name="Mehari Y.T."/>
            <person name="Arivett B.A."/>
            <person name="Farone A.L."/>
            <person name="Gunderson J.H."/>
            <person name="Farone M.B."/>
        </authorList>
    </citation>
    <scope>NUCLEOTIDE SEQUENCE</scope>
    <source>
        <strain evidence="2">HT99</strain>
    </source>
</reference>
<comment type="caution">
    <text evidence="1">The sequence shown here is derived from an EMBL/GenBank/DDBJ whole genome shotgun (WGS) entry which is preliminary data.</text>
</comment>
<evidence type="ECO:0000313" key="1">
    <source>
        <dbReference type="EMBL" id="KRG21124.1"/>
    </source>
</evidence>
<evidence type="ECO:0000313" key="3">
    <source>
        <dbReference type="Proteomes" id="UP000051497"/>
    </source>
</evidence>
<dbReference type="NCBIfam" id="TIGR01847">
    <property type="entry name" value="bacteriocin_sig"/>
    <property type="match status" value="1"/>
</dbReference>
<sequence>MKTITIHEMQQVSGGVVLSFSGANIYVDTTGIPHQCANEISNMTNDMLRLAENPNAAPSAFMIGLAPHMDRMIASGCDAYLDTFNARLQTAVVY</sequence>
<reference evidence="1" key="1">
    <citation type="submission" date="2015-09" db="EMBL/GenBank/DDBJ databases">
        <title>Draft Genome Sequences of Two Novel Amoeba-resistant Intranuclear Bacteria, Candidatus Berkiella cookevillensis and Candidatus Berkiella aquae.</title>
        <authorList>
            <person name="Mehari Y.T."/>
            <person name="Arivett B.A."/>
            <person name="Farone A.L."/>
            <person name="Gunderson J.H."/>
            <person name="Farone M.B."/>
        </authorList>
    </citation>
    <scope>NUCLEOTIDE SEQUENCE [LARGE SCALE GENOMIC DNA]</scope>
    <source>
        <strain evidence="1">HT99</strain>
    </source>
</reference>
<dbReference type="EMBL" id="LKAJ02000001">
    <property type="protein sequence ID" value="MCS5711208.1"/>
    <property type="molecule type" value="Genomic_DNA"/>
</dbReference>
<evidence type="ECO:0000313" key="2">
    <source>
        <dbReference type="EMBL" id="MCS5711208.1"/>
    </source>
</evidence>